<dbReference type="eggNOG" id="ENOG502T25I">
    <property type="taxonomic scope" value="Eukaryota"/>
</dbReference>
<dbReference type="OMA" id="GMIYELE"/>
<feature type="domain" description="F-box" evidence="2">
    <location>
        <begin position="65"/>
        <end position="117"/>
    </location>
</feature>
<dbReference type="Pfam" id="PF12937">
    <property type="entry name" value="F-box-like"/>
    <property type="match status" value="1"/>
</dbReference>
<dbReference type="Gene3D" id="1.20.1280.50">
    <property type="match status" value="1"/>
</dbReference>
<sequence>MSALHLIPQEPPSPPFSVVPLTSLLGWEDSDSNGLEDPEDSVSDLNQHSANADESNQLPADPSPIAQLPSETLITIFLESVAHDTPSSSNLGWVQITHVCRFWRDLALHSPLLWTNIPLRLGRECMEEFIRRSNSAPLKLYHAPGPNVLPLSEVPIESIRHRVYSISIGYTTNAQERAHKFIDDLLQSAPSLEEIRIAGMREPGSGFGIVIDSTLGFDSPRHFFTRSVPLLRKLSLHSISPIPWSAFPFHNLTRLEISSQLWDLPRDGTEDHTIISSLLDLLKTTPDLETLELCNSLPNNRKKNSQIIPLSPFVVSLVRLSTIIVRGGQASIIGRLLQSLRLPSFTNGHFECAYSGRRDFHVILEALRMLLPICFARLTPATHNPKSQNLGMIYELESGSSASNERSTTSVQLITRGHKDLLSDACLELLQDVRHLRLDNISWKSSKRWQNAFAPLKQVEEVTFVSREGDYFLRALEPISSATDGWEDKPLFPELRRLHLVGASLDVKVYNLFRRRLRLGPSFQHVVMDNCTVSENVVKWFGELGLDVVWDGVTTSVDQGQVEDDEIEDDNGVENRWPPQ</sequence>
<feature type="region of interest" description="Disordered" evidence="1">
    <location>
        <begin position="29"/>
        <end position="64"/>
    </location>
</feature>
<accession>R7RZG2</accession>
<evidence type="ECO:0000313" key="4">
    <source>
        <dbReference type="Proteomes" id="UP000053927"/>
    </source>
</evidence>
<dbReference type="OrthoDB" id="3353710at2759"/>
<dbReference type="EMBL" id="JH687399">
    <property type="protein sequence ID" value="EIM80218.1"/>
    <property type="molecule type" value="Genomic_DNA"/>
</dbReference>
<evidence type="ECO:0000313" key="3">
    <source>
        <dbReference type="EMBL" id="EIM80218.1"/>
    </source>
</evidence>
<dbReference type="SUPFAM" id="SSF52047">
    <property type="entry name" value="RNI-like"/>
    <property type="match status" value="1"/>
</dbReference>
<dbReference type="KEGG" id="shs:STEHIDRAFT_163091"/>
<feature type="compositionally biased region" description="Polar residues" evidence="1">
    <location>
        <begin position="43"/>
        <end position="58"/>
    </location>
</feature>
<dbReference type="GeneID" id="18802222"/>
<keyword evidence="4" id="KW-1185">Reference proteome</keyword>
<organism evidence="3 4">
    <name type="scientific">Stereum hirsutum (strain FP-91666)</name>
    <name type="common">White-rot fungus</name>
    <dbReference type="NCBI Taxonomy" id="721885"/>
    <lineage>
        <taxon>Eukaryota</taxon>
        <taxon>Fungi</taxon>
        <taxon>Dikarya</taxon>
        <taxon>Basidiomycota</taxon>
        <taxon>Agaricomycotina</taxon>
        <taxon>Agaricomycetes</taxon>
        <taxon>Russulales</taxon>
        <taxon>Stereaceae</taxon>
        <taxon>Stereum</taxon>
    </lineage>
</organism>
<feature type="compositionally biased region" description="Acidic residues" evidence="1">
    <location>
        <begin position="561"/>
        <end position="572"/>
    </location>
</feature>
<feature type="compositionally biased region" description="Acidic residues" evidence="1">
    <location>
        <begin position="29"/>
        <end position="42"/>
    </location>
</feature>
<gene>
    <name evidence="3" type="ORF">STEHIDRAFT_163091</name>
</gene>
<dbReference type="Proteomes" id="UP000053927">
    <property type="component" value="Unassembled WGS sequence"/>
</dbReference>
<dbReference type="AlphaFoldDB" id="R7RZG2"/>
<reference evidence="4" key="1">
    <citation type="journal article" date="2012" name="Science">
        <title>The Paleozoic origin of enzymatic lignin decomposition reconstructed from 31 fungal genomes.</title>
        <authorList>
            <person name="Floudas D."/>
            <person name="Binder M."/>
            <person name="Riley R."/>
            <person name="Barry K."/>
            <person name="Blanchette R.A."/>
            <person name="Henrissat B."/>
            <person name="Martinez A.T."/>
            <person name="Otillar R."/>
            <person name="Spatafora J.W."/>
            <person name="Yadav J.S."/>
            <person name="Aerts A."/>
            <person name="Benoit I."/>
            <person name="Boyd A."/>
            <person name="Carlson A."/>
            <person name="Copeland A."/>
            <person name="Coutinho P.M."/>
            <person name="de Vries R.P."/>
            <person name="Ferreira P."/>
            <person name="Findley K."/>
            <person name="Foster B."/>
            <person name="Gaskell J."/>
            <person name="Glotzer D."/>
            <person name="Gorecki P."/>
            <person name="Heitman J."/>
            <person name="Hesse C."/>
            <person name="Hori C."/>
            <person name="Igarashi K."/>
            <person name="Jurgens J.A."/>
            <person name="Kallen N."/>
            <person name="Kersten P."/>
            <person name="Kohler A."/>
            <person name="Kuees U."/>
            <person name="Kumar T.K.A."/>
            <person name="Kuo A."/>
            <person name="LaButti K."/>
            <person name="Larrondo L.F."/>
            <person name="Lindquist E."/>
            <person name="Ling A."/>
            <person name="Lombard V."/>
            <person name="Lucas S."/>
            <person name="Lundell T."/>
            <person name="Martin R."/>
            <person name="McLaughlin D.J."/>
            <person name="Morgenstern I."/>
            <person name="Morin E."/>
            <person name="Murat C."/>
            <person name="Nagy L.G."/>
            <person name="Nolan M."/>
            <person name="Ohm R.A."/>
            <person name="Patyshakuliyeva A."/>
            <person name="Rokas A."/>
            <person name="Ruiz-Duenas F.J."/>
            <person name="Sabat G."/>
            <person name="Salamov A."/>
            <person name="Samejima M."/>
            <person name="Schmutz J."/>
            <person name="Slot J.C."/>
            <person name="St John F."/>
            <person name="Stenlid J."/>
            <person name="Sun H."/>
            <person name="Sun S."/>
            <person name="Syed K."/>
            <person name="Tsang A."/>
            <person name="Wiebenga A."/>
            <person name="Young D."/>
            <person name="Pisabarro A."/>
            <person name="Eastwood D.C."/>
            <person name="Martin F."/>
            <person name="Cullen D."/>
            <person name="Grigoriev I.V."/>
            <person name="Hibbett D.S."/>
        </authorList>
    </citation>
    <scope>NUCLEOTIDE SEQUENCE [LARGE SCALE GENOMIC DNA]</scope>
    <source>
        <strain evidence="4">FP-91666</strain>
    </source>
</reference>
<dbReference type="InterPro" id="IPR001810">
    <property type="entry name" value="F-box_dom"/>
</dbReference>
<evidence type="ECO:0000259" key="2">
    <source>
        <dbReference type="Pfam" id="PF12937"/>
    </source>
</evidence>
<dbReference type="RefSeq" id="XP_007310820.1">
    <property type="nucleotide sequence ID" value="XM_007310758.1"/>
</dbReference>
<proteinExistence type="predicted"/>
<name>R7RZG2_STEHR</name>
<protein>
    <recommendedName>
        <fullName evidence="2">F-box domain-containing protein</fullName>
    </recommendedName>
</protein>
<evidence type="ECO:0000256" key="1">
    <source>
        <dbReference type="SAM" id="MobiDB-lite"/>
    </source>
</evidence>
<feature type="region of interest" description="Disordered" evidence="1">
    <location>
        <begin position="560"/>
        <end position="580"/>
    </location>
</feature>